<keyword evidence="2" id="KW-1185">Reference proteome</keyword>
<reference evidence="1 2" key="1">
    <citation type="journal article" date="2008" name="PLoS ONE">
        <title>Environmental adaptation: genomic analysis of the piezotolerant and psychrotolerant deep-sea iron reducing bacterium Shewanella piezotolerans WP3.</title>
        <authorList>
            <person name="Wang F."/>
            <person name="Wang J."/>
            <person name="Jian H."/>
            <person name="Zhang B."/>
            <person name="Li S."/>
            <person name="Wang F."/>
            <person name="Zeng X."/>
            <person name="Gao L."/>
            <person name="Bartlett D.H."/>
            <person name="Yu J."/>
            <person name="Hu S."/>
            <person name="Xiao X."/>
        </authorList>
    </citation>
    <scope>NUCLEOTIDE SEQUENCE [LARGE SCALE GENOMIC DNA]</scope>
    <source>
        <strain evidence="2">WP3 / JCM 13877</strain>
    </source>
</reference>
<evidence type="ECO:0000313" key="1">
    <source>
        <dbReference type="EMBL" id="ACJ29875.1"/>
    </source>
</evidence>
<dbReference type="AlphaFoldDB" id="B8CQ12"/>
<organism evidence="1 2">
    <name type="scientific">Shewanella piezotolerans (strain WP3 / JCM 13877)</name>
    <dbReference type="NCBI Taxonomy" id="225849"/>
    <lineage>
        <taxon>Bacteria</taxon>
        <taxon>Pseudomonadati</taxon>
        <taxon>Pseudomonadota</taxon>
        <taxon>Gammaproteobacteria</taxon>
        <taxon>Alteromonadales</taxon>
        <taxon>Shewanellaceae</taxon>
        <taxon>Shewanella</taxon>
    </lineage>
</organism>
<dbReference type="Proteomes" id="UP000000753">
    <property type="component" value="Chromosome"/>
</dbReference>
<evidence type="ECO:0000313" key="2">
    <source>
        <dbReference type="Proteomes" id="UP000000753"/>
    </source>
</evidence>
<gene>
    <name evidence="1" type="ordered locus">swp_3167</name>
</gene>
<proteinExistence type="predicted"/>
<sequence>MLKLDHAIEPKVTSQFDRLKSGTVPALIAA</sequence>
<dbReference type="KEGG" id="swp:swp_3167"/>
<name>B8CQ12_SHEPW</name>
<dbReference type="HOGENOM" id="CLU_3405401_0_0_6"/>
<dbReference type="EMBL" id="CP000472">
    <property type="protein sequence ID" value="ACJ29875.1"/>
    <property type="molecule type" value="Genomic_DNA"/>
</dbReference>
<accession>B8CQ12</accession>
<protein>
    <submittedName>
        <fullName evidence="1">Uncharacterized protein</fullName>
    </submittedName>
</protein>